<proteinExistence type="predicted"/>
<accession>A0AAW1CEJ7</accession>
<comment type="caution">
    <text evidence="1">The sequence shown here is derived from an EMBL/GenBank/DDBJ whole genome shotgun (WGS) entry which is preliminary data.</text>
</comment>
<protein>
    <submittedName>
        <fullName evidence="1">Uncharacterized protein</fullName>
    </submittedName>
</protein>
<evidence type="ECO:0000313" key="2">
    <source>
        <dbReference type="Proteomes" id="UP001461498"/>
    </source>
</evidence>
<evidence type="ECO:0000313" key="1">
    <source>
        <dbReference type="EMBL" id="KAK9496489.1"/>
    </source>
</evidence>
<organism evidence="1 2">
    <name type="scientific">Rhynocoris fuscipes</name>
    <dbReference type="NCBI Taxonomy" id="488301"/>
    <lineage>
        <taxon>Eukaryota</taxon>
        <taxon>Metazoa</taxon>
        <taxon>Ecdysozoa</taxon>
        <taxon>Arthropoda</taxon>
        <taxon>Hexapoda</taxon>
        <taxon>Insecta</taxon>
        <taxon>Pterygota</taxon>
        <taxon>Neoptera</taxon>
        <taxon>Paraneoptera</taxon>
        <taxon>Hemiptera</taxon>
        <taxon>Heteroptera</taxon>
        <taxon>Panheteroptera</taxon>
        <taxon>Cimicomorpha</taxon>
        <taxon>Reduviidae</taxon>
        <taxon>Harpactorinae</taxon>
        <taxon>Harpactorini</taxon>
        <taxon>Rhynocoris</taxon>
    </lineage>
</organism>
<dbReference type="EMBL" id="JAPXFL010000078">
    <property type="protein sequence ID" value="KAK9496489.1"/>
    <property type="molecule type" value="Genomic_DNA"/>
</dbReference>
<keyword evidence="2" id="KW-1185">Reference proteome</keyword>
<name>A0AAW1CEJ7_9HEMI</name>
<sequence length="97" mass="10965">MNREYLGKAEGKQWEALCKPDGQIPASYPRGIFVACFRLLTGHDFLGKHLFRIGVSPRTRDAQDVRLENSDKEESSRRALLYWAARARMAEVATAPA</sequence>
<dbReference type="Proteomes" id="UP001461498">
    <property type="component" value="Unassembled WGS sequence"/>
</dbReference>
<reference evidence="1 2" key="1">
    <citation type="submission" date="2022-12" db="EMBL/GenBank/DDBJ databases">
        <title>Chromosome-level genome assembly of true bugs.</title>
        <authorList>
            <person name="Ma L."/>
            <person name="Li H."/>
        </authorList>
    </citation>
    <scope>NUCLEOTIDE SEQUENCE [LARGE SCALE GENOMIC DNA]</scope>
    <source>
        <strain evidence="1">Lab_2022b</strain>
    </source>
</reference>
<dbReference type="AlphaFoldDB" id="A0AAW1CEJ7"/>
<gene>
    <name evidence="1" type="ORF">O3M35_013223</name>
</gene>